<sequence>MLNRTRDALALLTGIFVFYTAATGPFESLIQRAIFLALVVCLGLAVYPLGHGRRWRPLGLAVDLAAAGISIAACGYIVVNYDRIMTTLPWATTLDMALTVGLVASVLEIGRRAVGIIFPALVLVGLAYALFGDMLPGTLAHRGFDSAFVTETIFLGDLGIWGMLTGVAATVIAAFVLFGSLLLHTGGGQSFMDLAMRIGGRQAGGAAKIATIASGLFGMISGSAVANVATTGNFTIPMMKRLGYPPAFAAAVEAVASTGGQLAPPIMGAAAFVMAEILGVSYIQIITAAIIPALLFYLSVFVTVHIVSVRKNLTLVPEDELPAWSTILAPRRVLPILAAIGGLAIGVYLGRSVATTAFYGITGLMIAFVATSIGQIPAPKMASLVVAGIKDAGKGMVIIGVLLAGAQILVSMINLTGIGVTLSSMIVSLAGDSALLVALIVGGVCLIMGMGLPTTAAYVLVAAVLAPAMTAVGIDPLAAHLFVFYFATISVITPPVCVAVFVGAGIAQTNWLPAAMEAVRLGAVTYVVPFMLLLYPGMTAQGDWMAIGNALLSGLVLVIAIPAVLSGQKLFAIRALDIAVFVTSIALAIWPHPAAPLLAGLLLALSWHFGKARRPLSGAAG</sequence>
<feature type="transmembrane region" description="Helical" evidence="2">
    <location>
        <begin position="33"/>
        <end position="50"/>
    </location>
</feature>
<name>A0A285SGE5_9HYPH</name>
<evidence type="ECO:0000313" key="4">
    <source>
        <dbReference type="EMBL" id="SOC06450.1"/>
    </source>
</evidence>
<feature type="transmembrane region" description="Helical" evidence="2">
    <location>
        <begin position="455"/>
        <end position="474"/>
    </location>
</feature>
<feature type="transmembrane region" description="Helical" evidence="2">
    <location>
        <begin position="205"/>
        <end position="229"/>
    </location>
</feature>
<evidence type="ECO:0000313" key="5">
    <source>
        <dbReference type="Proteomes" id="UP000219331"/>
    </source>
</evidence>
<comment type="function">
    <text evidence="1">Part of the tripartite ATP-independent periplasmic (TRAP) transport system.</text>
</comment>
<gene>
    <name evidence="4" type="ORF">SAMN05421512_10596</name>
</gene>
<feature type="transmembrane region" description="Helical" evidence="2">
    <location>
        <begin position="114"/>
        <end position="131"/>
    </location>
</feature>
<dbReference type="GO" id="GO:0022857">
    <property type="term" value="F:transmembrane transporter activity"/>
    <property type="evidence" value="ECO:0007669"/>
    <property type="project" value="UniProtKB-UniRule"/>
</dbReference>
<dbReference type="InterPro" id="IPR011853">
    <property type="entry name" value="TRAP_DctM-Dct_fused"/>
</dbReference>
<feature type="transmembrane region" description="Helical" evidence="2">
    <location>
        <begin position="518"/>
        <end position="538"/>
    </location>
</feature>
<feature type="transmembrane region" description="Helical" evidence="2">
    <location>
        <begin position="397"/>
        <end position="420"/>
    </location>
</feature>
<dbReference type="EMBL" id="OBML01000005">
    <property type="protein sequence ID" value="SOC06450.1"/>
    <property type="molecule type" value="Genomic_DNA"/>
</dbReference>
<organism evidence="4 5">
    <name type="scientific">Stappia indica</name>
    <dbReference type="NCBI Taxonomy" id="538381"/>
    <lineage>
        <taxon>Bacteria</taxon>
        <taxon>Pseudomonadati</taxon>
        <taxon>Pseudomonadota</taxon>
        <taxon>Alphaproteobacteria</taxon>
        <taxon>Hyphomicrobiales</taxon>
        <taxon>Stappiaceae</taxon>
        <taxon>Stappia</taxon>
    </lineage>
</organism>
<feature type="transmembrane region" description="Helical" evidence="2">
    <location>
        <begin position="333"/>
        <end position="350"/>
    </location>
</feature>
<feature type="transmembrane region" description="Helical" evidence="2">
    <location>
        <begin position="158"/>
        <end position="184"/>
    </location>
</feature>
<feature type="transmembrane region" description="Helical" evidence="2">
    <location>
        <begin position="90"/>
        <end position="107"/>
    </location>
</feature>
<keyword evidence="2" id="KW-0812">Transmembrane</keyword>
<feature type="domain" description="TRAP C4-dicarboxylate transport system permease DctM subunit" evidence="3">
    <location>
        <begin position="105"/>
        <end position="538"/>
    </location>
</feature>
<keyword evidence="1" id="KW-0813">Transport</keyword>
<evidence type="ECO:0000256" key="1">
    <source>
        <dbReference type="RuleBase" id="RU369079"/>
    </source>
</evidence>
<dbReference type="Pfam" id="PF06808">
    <property type="entry name" value="DctM"/>
    <property type="match status" value="1"/>
</dbReference>
<comment type="subcellular location">
    <subcellularLocation>
        <location evidence="1">Cell inner membrane</location>
        <topology evidence="1">Multi-pass membrane protein</topology>
    </subcellularLocation>
</comment>
<keyword evidence="2" id="KW-0472">Membrane</keyword>
<reference evidence="4 5" key="1">
    <citation type="submission" date="2017-08" db="EMBL/GenBank/DDBJ databases">
        <authorList>
            <person name="de Groot N.N."/>
        </authorList>
    </citation>
    <scope>NUCLEOTIDE SEQUENCE [LARGE SCALE GENOMIC DNA]</scope>
    <source>
        <strain evidence="4 5">USBA 352</strain>
    </source>
</reference>
<dbReference type="Proteomes" id="UP000219331">
    <property type="component" value="Unassembled WGS sequence"/>
</dbReference>
<evidence type="ECO:0000256" key="2">
    <source>
        <dbReference type="SAM" id="Phobius"/>
    </source>
</evidence>
<dbReference type="OrthoDB" id="9759894at2"/>
<feature type="transmembrane region" description="Helical" evidence="2">
    <location>
        <begin position="57"/>
        <end position="78"/>
    </location>
</feature>
<dbReference type="PANTHER" id="PTHR43849">
    <property type="entry name" value="BLL3936 PROTEIN"/>
    <property type="match status" value="1"/>
</dbReference>
<feature type="transmembrane region" description="Helical" evidence="2">
    <location>
        <begin position="426"/>
        <end position="448"/>
    </location>
</feature>
<keyword evidence="1" id="KW-0997">Cell inner membrane</keyword>
<keyword evidence="1" id="KW-1003">Cell membrane</keyword>
<feature type="transmembrane region" description="Helical" evidence="2">
    <location>
        <begin position="480"/>
        <end position="506"/>
    </location>
</feature>
<dbReference type="PANTHER" id="PTHR43849:SF2">
    <property type="entry name" value="BLL3936 PROTEIN"/>
    <property type="match status" value="1"/>
</dbReference>
<dbReference type="GO" id="GO:0005886">
    <property type="term" value="C:plasma membrane"/>
    <property type="evidence" value="ECO:0007669"/>
    <property type="project" value="UniProtKB-SubCell"/>
</dbReference>
<keyword evidence="2" id="KW-1133">Transmembrane helix</keyword>
<protein>
    <submittedName>
        <fullName evidence="4">TRAP transporter, 4TM/12TM fusion protein</fullName>
    </submittedName>
</protein>
<evidence type="ECO:0000259" key="3">
    <source>
        <dbReference type="Pfam" id="PF06808"/>
    </source>
</evidence>
<dbReference type="NCBIfam" id="TIGR02123">
    <property type="entry name" value="TRAP_fused"/>
    <property type="match status" value="1"/>
</dbReference>
<feature type="transmembrane region" description="Helical" evidence="2">
    <location>
        <begin position="544"/>
        <end position="564"/>
    </location>
</feature>
<feature type="transmembrane region" description="Helical" evidence="2">
    <location>
        <begin position="282"/>
        <end position="307"/>
    </location>
</feature>
<feature type="transmembrane region" description="Helical" evidence="2">
    <location>
        <begin position="356"/>
        <end position="376"/>
    </location>
</feature>
<accession>A0A285SGE5</accession>
<dbReference type="RefSeq" id="WP_097174799.1">
    <property type="nucleotide sequence ID" value="NZ_OBML01000005.1"/>
</dbReference>
<dbReference type="InterPro" id="IPR010656">
    <property type="entry name" value="DctM"/>
</dbReference>
<dbReference type="STRING" id="538381.GCA_001696535_02194"/>
<dbReference type="AlphaFoldDB" id="A0A285SGE5"/>
<proteinExistence type="predicted"/>
<keyword evidence="5" id="KW-1185">Reference proteome</keyword>